<sequence length="326" mass="37221">MYDEKVDILNQYQFISDKLRKKKILKKPNVAEASQQFENLGKFCEREDLPEYAGLNYESAAKCQNSLGNHSEEAFLYLKSSKQFMTSYLKQKNNQLVLNNSYLNHSLISYKNCLERLEQNNECSNLVNNMIMGGITLKMGHDLQEKIEAVEESCHEYKKAVQLFSNSPVEKIQCLNKLVSSKINSGDFSEALKLVEDIISIAQTIPANSFKENCLCEAEITRIFLLLILQPTPQQISPAAASALEKYAWLETSSTNEIIDLQTTLKNYNLTMISEDLFLNLQSLVMACQYGEEEVVKGIEIDLTPYLNFEQKMLLSILVKRYGNKN</sequence>
<evidence type="ECO:0000313" key="3">
    <source>
        <dbReference type="Proteomes" id="UP000009046"/>
    </source>
</evidence>
<dbReference type="Gene3D" id="1.25.40.10">
    <property type="entry name" value="Tetratricopeptide repeat domain"/>
    <property type="match status" value="1"/>
</dbReference>
<dbReference type="EnsemblMetazoa" id="PHUM429910-RA">
    <property type="protein sequence ID" value="PHUM429910-PA"/>
    <property type="gene ID" value="PHUM429910"/>
</dbReference>
<dbReference type="InterPro" id="IPR039494">
    <property type="entry name" value="F8A"/>
</dbReference>
<dbReference type="GO" id="GO:0005769">
    <property type="term" value="C:early endosome"/>
    <property type="evidence" value="ECO:0007669"/>
    <property type="project" value="TreeGrafter"/>
</dbReference>
<dbReference type="InterPro" id="IPR011990">
    <property type="entry name" value="TPR-like_helical_dom_sf"/>
</dbReference>
<evidence type="ECO:0008006" key="4">
    <source>
        <dbReference type="Google" id="ProtNLM"/>
    </source>
</evidence>
<dbReference type="CTD" id="8230154"/>
<dbReference type="AlphaFoldDB" id="E0VTB0"/>
<evidence type="ECO:0000313" key="1">
    <source>
        <dbReference type="EMBL" id="EEB16616.1"/>
    </source>
</evidence>
<accession>E0VTB0</accession>
<reference evidence="1" key="1">
    <citation type="submission" date="2007-04" db="EMBL/GenBank/DDBJ databases">
        <title>Annotation of Pediculus humanus corporis strain USDA.</title>
        <authorList>
            <person name="Kirkness E."/>
            <person name="Hannick L."/>
            <person name="Hass B."/>
            <person name="Bruggner R."/>
            <person name="Lawson D."/>
            <person name="Bidwell S."/>
            <person name="Joardar V."/>
            <person name="Caler E."/>
            <person name="Walenz B."/>
            <person name="Inman J."/>
            <person name="Schobel S."/>
            <person name="Galinsky K."/>
            <person name="Amedeo P."/>
            <person name="Strausberg R."/>
        </authorList>
    </citation>
    <scope>NUCLEOTIDE SEQUENCE</scope>
    <source>
        <strain evidence="1">USDA</strain>
    </source>
</reference>
<evidence type="ECO:0000313" key="2">
    <source>
        <dbReference type="EnsemblMetazoa" id="PHUM429910-PA"/>
    </source>
</evidence>
<organism>
    <name type="scientific">Pediculus humanus subsp. corporis</name>
    <name type="common">Body louse</name>
    <dbReference type="NCBI Taxonomy" id="121224"/>
    <lineage>
        <taxon>Eukaryota</taxon>
        <taxon>Metazoa</taxon>
        <taxon>Ecdysozoa</taxon>
        <taxon>Arthropoda</taxon>
        <taxon>Hexapoda</taxon>
        <taxon>Insecta</taxon>
        <taxon>Pterygota</taxon>
        <taxon>Neoptera</taxon>
        <taxon>Paraneoptera</taxon>
        <taxon>Psocodea</taxon>
        <taxon>Troctomorpha</taxon>
        <taxon>Phthiraptera</taxon>
        <taxon>Anoplura</taxon>
        <taxon>Pediculidae</taxon>
        <taxon>Pediculus</taxon>
    </lineage>
</organism>
<proteinExistence type="predicted"/>
<name>E0VTB0_PEDHC</name>
<dbReference type="OrthoDB" id="10249246at2759"/>
<dbReference type="SUPFAM" id="SSF48452">
    <property type="entry name" value="TPR-like"/>
    <property type="match status" value="1"/>
</dbReference>
<dbReference type="GeneID" id="8230154"/>
<dbReference type="OMA" id="VEESCHE"/>
<dbReference type="RefSeq" id="XP_002429354.1">
    <property type="nucleotide sequence ID" value="XM_002429309.1"/>
</dbReference>
<reference evidence="2" key="3">
    <citation type="submission" date="2021-02" db="UniProtKB">
        <authorList>
            <consortium name="EnsemblMetazoa"/>
        </authorList>
    </citation>
    <scope>IDENTIFICATION</scope>
    <source>
        <strain evidence="2">USDA</strain>
    </source>
</reference>
<reference evidence="1" key="2">
    <citation type="submission" date="2007-04" db="EMBL/GenBank/DDBJ databases">
        <title>The genome of the human body louse.</title>
        <authorList>
            <consortium name="The Human Body Louse Genome Consortium"/>
            <person name="Kirkness E."/>
            <person name="Walenz B."/>
            <person name="Hass B."/>
            <person name="Bruggner R."/>
            <person name="Strausberg R."/>
        </authorList>
    </citation>
    <scope>NUCLEOTIDE SEQUENCE</scope>
    <source>
        <strain evidence="1">USDA</strain>
    </source>
</reference>
<dbReference type="PANTHER" id="PTHR16797">
    <property type="entry name" value="FACTOR VIII-ASSOCIATED GENE 1"/>
    <property type="match status" value="1"/>
</dbReference>
<dbReference type="InParanoid" id="E0VTB0"/>
<gene>
    <name evidence="2" type="primary">8230154</name>
    <name evidence="1" type="ORF">Phum_PHUM429910</name>
</gene>
<dbReference type="Proteomes" id="UP000009046">
    <property type="component" value="Unassembled WGS sequence"/>
</dbReference>
<protein>
    <recommendedName>
        <fullName evidence="4">Factor VIII intron 22 protein</fullName>
    </recommendedName>
</protein>
<dbReference type="FunCoup" id="E0VTB0">
    <property type="interactions" value="125"/>
</dbReference>
<dbReference type="EMBL" id="DS235760">
    <property type="protein sequence ID" value="EEB16616.1"/>
    <property type="molecule type" value="Genomic_DNA"/>
</dbReference>
<dbReference type="EMBL" id="AAZO01005248">
    <property type="status" value="NOT_ANNOTATED_CDS"/>
    <property type="molecule type" value="Genomic_DNA"/>
</dbReference>
<dbReference type="VEuPathDB" id="VectorBase:PHUM429910"/>
<dbReference type="PANTHER" id="PTHR16797:SF4">
    <property type="entry name" value="40-KDA HUNTINGTIN-ASSOCIATED PROTEIN"/>
    <property type="match status" value="1"/>
</dbReference>
<dbReference type="HOGENOM" id="CLU_076185_0_0_1"/>
<dbReference type="GO" id="GO:0099518">
    <property type="term" value="P:vesicle cytoskeletal trafficking"/>
    <property type="evidence" value="ECO:0007669"/>
    <property type="project" value="TreeGrafter"/>
</dbReference>
<dbReference type="eggNOG" id="ENOG502QQQW">
    <property type="taxonomic scope" value="Eukaryota"/>
</dbReference>
<keyword evidence="3" id="KW-1185">Reference proteome</keyword>
<dbReference type="KEGG" id="phu:Phum_PHUM429910"/>